<dbReference type="SUPFAM" id="SSF69318">
    <property type="entry name" value="Integrin alpha N-terminal domain"/>
    <property type="match status" value="1"/>
</dbReference>
<dbReference type="Gene3D" id="3.90.132.10">
    <property type="entry name" value="Leishmanolysin , domain 2"/>
    <property type="match status" value="1"/>
</dbReference>
<dbReference type="Gene3D" id="2.60.120.380">
    <property type="match status" value="1"/>
</dbReference>
<dbReference type="SUPFAM" id="SSF89260">
    <property type="entry name" value="Collagen-binding domain"/>
    <property type="match status" value="1"/>
</dbReference>
<dbReference type="Gene3D" id="2.130.10.130">
    <property type="entry name" value="Integrin alpha, N-terminal"/>
    <property type="match status" value="1"/>
</dbReference>
<dbReference type="EMBL" id="WVIE01000034">
    <property type="protein sequence ID" value="NDJ19597.1"/>
    <property type="molecule type" value="Genomic_DNA"/>
</dbReference>
<dbReference type="Proteomes" id="UP000646053">
    <property type="component" value="Unassembled WGS sequence"/>
</dbReference>
<sequence>MQGDSPLTTNVLPLSSLSDLEQSELQTTLPQRSASASTSRSDLLRRNLATGEIDLWQINTPQSSTQNSKSQPLSTLPDQNDQLVGIGDFSGNAQDDLLWWNAATGAVKIWTIEGETVRQSTVKTVSDLKWQITNIGDFDQDGKLDLLWRNVQTGEVAFWLLNRTEFSASVYLPTISDLNWEIEHVGDFNRDRSLDIQWRNRQTGAVDIWLLDKTERSQSVTLGTVDLAWNIQGVGDFDGAASPLESRDRSLDLLWRNEQTGENVLWLLNGTEFKQAVSLPSNSLDWQIVSTADLNADGNLDLLWHHPTTGATTQWFLDQGSFTREEALQIPAALDWQPLGILSQGNFTDATSGNASPSPVPIPAEEQPQALVQGDSLSTAIVKNSPVFAVSDQVNSSNLNDFYQFSIGQSGVFTASLTGLTGDADIKLIQDINGNGAIDTGEVLAYQWERGTTSESLRRFLDPGAYYVQVLSYGTQASAYSLSTDFSAAAQDDQKFSINLSFSTGLEGLGEAARAAIAEAAKFWETIITSRSAITEFQDLTITLSGQNLVTQSGAADTSTLALAGPTFGISTTDTLVIRRGRGTINARKFDEFNANPLYLRNIMIHEFAHILGFGTAWEPIEFVDYDGTRFSMGKTWIDRTSATYLANTYAGYAYGDLLGAGGAVAVPIEQQVFAHWDEGRFDSELMTPFAEGAGVATPLSLLTLAALRDLGWNVNSGATQAYTLPNTAAQQPALLSSNSASTSQRQTAALQCGCGKCLAVIRGEPLAPTRLEDALWVARTSESNSDQALLAA</sequence>
<evidence type="ECO:0000256" key="1">
    <source>
        <dbReference type="ARBA" id="ARBA00022729"/>
    </source>
</evidence>
<dbReference type="Pfam" id="PF13517">
    <property type="entry name" value="FG-GAP_3"/>
    <property type="match status" value="2"/>
</dbReference>
<accession>A0A8J7Z424</accession>
<name>A0A8J7Z424_9CYAN</name>
<keyword evidence="1" id="KW-0732">Signal</keyword>
<dbReference type="AlphaFoldDB" id="A0A8J7Z424"/>
<gene>
    <name evidence="3" type="ORF">GS601_20290</name>
</gene>
<organism evidence="3 4">
    <name type="scientific">Myxacorys almedinensis A</name>
    <dbReference type="NCBI Taxonomy" id="2690445"/>
    <lineage>
        <taxon>Bacteria</taxon>
        <taxon>Bacillati</taxon>
        <taxon>Cyanobacteriota</taxon>
        <taxon>Cyanophyceae</taxon>
        <taxon>Leptolyngbyales</taxon>
        <taxon>Leptolyngbyaceae</taxon>
        <taxon>Myxacorys</taxon>
        <taxon>Myxacorys almedinensis</taxon>
    </lineage>
</organism>
<feature type="domain" description="Peptidase C-terminal archaeal/bacterial" evidence="2">
    <location>
        <begin position="400"/>
        <end position="470"/>
    </location>
</feature>
<evidence type="ECO:0000313" key="4">
    <source>
        <dbReference type="Proteomes" id="UP000646053"/>
    </source>
</evidence>
<proteinExistence type="predicted"/>
<dbReference type="Pfam" id="PF04151">
    <property type="entry name" value="PPC"/>
    <property type="match status" value="1"/>
</dbReference>
<comment type="caution">
    <text evidence="3">The sequence shown here is derived from an EMBL/GenBank/DDBJ whole genome shotgun (WGS) entry which is preliminary data.</text>
</comment>
<dbReference type="InterPro" id="IPR013517">
    <property type="entry name" value="FG-GAP"/>
</dbReference>
<evidence type="ECO:0000313" key="3">
    <source>
        <dbReference type="EMBL" id="NDJ19597.1"/>
    </source>
</evidence>
<reference evidence="3" key="1">
    <citation type="submission" date="2019-12" db="EMBL/GenBank/DDBJ databases">
        <title>High-Quality draft genome sequences of three cyanobacteria isolated from the limestone walls of the Old Cathedral of Coimbra.</title>
        <authorList>
            <person name="Tiago I."/>
            <person name="Soares F."/>
            <person name="Portugal A."/>
        </authorList>
    </citation>
    <scope>NUCLEOTIDE SEQUENCE</scope>
    <source>
        <strain evidence="3">A</strain>
    </source>
</reference>
<dbReference type="RefSeq" id="WP_162425125.1">
    <property type="nucleotide sequence ID" value="NZ_WVIE01000034.1"/>
</dbReference>
<protein>
    <recommendedName>
        <fullName evidence="2">Peptidase C-terminal archaeal/bacterial domain-containing protein</fullName>
    </recommendedName>
</protein>
<evidence type="ECO:0000259" key="2">
    <source>
        <dbReference type="Pfam" id="PF04151"/>
    </source>
</evidence>
<keyword evidence="4" id="KW-1185">Reference proteome</keyword>
<dbReference type="InterPro" id="IPR028994">
    <property type="entry name" value="Integrin_alpha_N"/>
</dbReference>
<dbReference type="PANTHER" id="PTHR46580">
    <property type="entry name" value="SENSOR KINASE-RELATED"/>
    <property type="match status" value="1"/>
</dbReference>
<dbReference type="PANTHER" id="PTHR46580:SF2">
    <property type="entry name" value="MAM DOMAIN-CONTAINING PROTEIN"/>
    <property type="match status" value="1"/>
</dbReference>
<dbReference type="InterPro" id="IPR007280">
    <property type="entry name" value="Peptidase_C_arc/bac"/>
</dbReference>
<dbReference type="SUPFAM" id="SSF55486">
    <property type="entry name" value="Metalloproteases ('zincins'), catalytic domain"/>
    <property type="match status" value="2"/>
</dbReference>